<accession>A0A5E4N9Y5</accession>
<dbReference type="AlphaFoldDB" id="A0A5E4N9Y5"/>
<evidence type="ECO:0000313" key="8">
    <source>
        <dbReference type="Proteomes" id="UP000325440"/>
    </source>
</evidence>
<dbReference type="InterPro" id="IPR050532">
    <property type="entry name" value="Globin-like_OT"/>
</dbReference>
<dbReference type="OrthoDB" id="6344802at2759"/>
<dbReference type="GO" id="GO:0019825">
    <property type="term" value="F:oxygen binding"/>
    <property type="evidence" value="ECO:0007669"/>
    <property type="project" value="InterPro"/>
</dbReference>
<dbReference type="Gene3D" id="1.10.490.10">
    <property type="entry name" value="Globins"/>
    <property type="match status" value="1"/>
</dbReference>
<dbReference type="InterPro" id="IPR009050">
    <property type="entry name" value="Globin-like_sf"/>
</dbReference>
<dbReference type="CDD" id="cd14766">
    <property type="entry name" value="CeGLB25-like"/>
    <property type="match status" value="1"/>
</dbReference>
<protein>
    <submittedName>
        <fullName evidence="7">Globin,Globin-like</fullName>
    </submittedName>
</protein>
<evidence type="ECO:0000256" key="2">
    <source>
        <dbReference type="ARBA" id="ARBA00022723"/>
    </source>
</evidence>
<gene>
    <name evidence="7" type="ORF">CINCED_3A013072</name>
</gene>
<evidence type="ECO:0000313" key="7">
    <source>
        <dbReference type="EMBL" id="VVC40471.1"/>
    </source>
</evidence>
<proteinExistence type="inferred from homology"/>
<dbReference type="GO" id="GO:0046872">
    <property type="term" value="F:metal ion binding"/>
    <property type="evidence" value="ECO:0007669"/>
    <property type="project" value="UniProtKB-KW"/>
</dbReference>
<evidence type="ECO:0000256" key="5">
    <source>
        <dbReference type="SAM" id="MobiDB-lite"/>
    </source>
</evidence>
<feature type="compositionally biased region" description="Basic and acidic residues" evidence="5">
    <location>
        <begin position="75"/>
        <end position="85"/>
    </location>
</feature>
<evidence type="ECO:0000259" key="6">
    <source>
        <dbReference type="PROSITE" id="PS01033"/>
    </source>
</evidence>
<dbReference type="PROSITE" id="PS01033">
    <property type="entry name" value="GLOBIN"/>
    <property type="match status" value="1"/>
</dbReference>
<feature type="region of interest" description="Disordered" evidence="5">
    <location>
        <begin position="45"/>
        <end position="98"/>
    </location>
</feature>
<feature type="domain" description="Globin" evidence="6">
    <location>
        <begin position="97"/>
        <end position="246"/>
    </location>
</feature>
<dbReference type="InterPro" id="IPR012292">
    <property type="entry name" value="Globin/Proto"/>
</dbReference>
<comment type="similarity">
    <text evidence="4">Belongs to the globin family.</text>
</comment>
<keyword evidence="8" id="KW-1185">Reference proteome</keyword>
<dbReference type="EMBL" id="CABPRJ010001904">
    <property type="protein sequence ID" value="VVC40471.1"/>
    <property type="molecule type" value="Genomic_DNA"/>
</dbReference>
<keyword evidence="3" id="KW-0408">Iron</keyword>
<evidence type="ECO:0000256" key="1">
    <source>
        <dbReference type="ARBA" id="ARBA00022617"/>
    </source>
</evidence>
<reference evidence="7 8" key="1">
    <citation type="submission" date="2019-08" db="EMBL/GenBank/DDBJ databases">
        <authorList>
            <person name="Alioto T."/>
            <person name="Alioto T."/>
            <person name="Gomez Garrido J."/>
        </authorList>
    </citation>
    <scope>NUCLEOTIDE SEQUENCE [LARGE SCALE GENOMIC DNA]</scope>
</reference>
<organism evidence="7 8">
    <name type="scientific">Cinara cedri</name>
    <dbReference type="NCBI Taxonomy" id="506608"/>
    <lineage>
        <taxon>Eukaryota</taxon>
        <taxon>Metazoa</taxon>
        <taxon>Ecdysozoa</taxon>
        <taxon>Arthropoda</taxon>
        <taxon>Hexapoda</taxon>
        <taxon>Insecta</taxon>
        <taxon>Pterygota</taxon>
        <taxon>Neoptera</taxon>
        <taxon>Paraneoptera</taxon>
        <taxon>Hemiptera</taxon>
        <taxon>Sternorrhyncha</taxon>
        <taxon>Aphidomorpha</taxon>
        <taxon>Aphidoidea</taxon>
        <taxon>Aphididae</taxon>
        <taxon>Lachninae</taxon>
        <taxon>Cinara</taxon>
    </lineage>
</organism>
<dbReference type="GO" id="GO:0005344">
    <property type="term" value="F:oxygen carrier activity"/>
    <property type="evidence" value="ECO:0007669"/>
    <property type="project" value="UniProtKB-KW"/>
</dbReference>
<dbReference type="Proteomes" id="UP000325440">
    <property type="component" value="Unassembled WGS sequence"/>
</dbReference>
<evidence type="ECO:0000256" key="4">
    <source>
        <dbReference type="RuleBase" id="RU000356"/>
    </source>
</evidence>
<keyword evidence="4" id="KW-0813">Transport</keyword>
<keyword evidence="2" id="KW-0479">Metal-binding</keyword>
<dbReference type="Pfam" id="PF00042">
    <property type="entry name" value="Globin"/>
    <property type="match status" value="1"/>
</dbReference>
<keyword evidence="1 4" id="KW-0349">Heme</keyword>
<dbReference type="GO" id="GO:0020037">
    <property type="term" value="F:heme binding"/>
    <property type="evidence" value="ECO:0007669"/>
    <property type="project" value="InterPro"/>
</dbReference>
<sequence length="251" mass="28170">MNAARQRCTCIFIRYTYAVATVFVYASENTPIIADEEDECSCRSDLRANSGDGRKNSKILGIGKRGSTASGNDRGGGKHKDRLEEPPSPGPPDPRLPLTAKQKYSMIASWKGISRAMEPTGVYMFIKLFEEHQELLQLFTKFGELKTRDAQANSMELAEHANKVMTTLDEGIKELDDLDSFFQYLTQVGATHKNIPGFNPDYFWKIEVPFLEAVKTTLGDRFTENIETIYKITIKLIIETLIKGFTESPGP</sequence>
<dbReference type="SUPFAM" id="SSF46458">
    <property type="entry name" value="Globin-like"/>
    <property type="match status" value="1"/>
</dbReference>
<dbReference type="InterPro" id="IPR000971">
    <property type="entry name" value="Globin"/>
</dbReference>
<evidence type="ECO:0000256" key="3">
    <source>
        <dbReference type="ARBA" id="ARBA00023004"/>
    </source>
</evidence>
<dbReference type="PANTHER" id="PTHR46458:SF5">
    <property type="entry name" value="GLOBIN FAMILY PROFILE DOMAIN-CONTAINING PROTEIN"/>
    <property type="match status" value="1"/>
</dbReference>
<name>A0A5E4N9Y5_9HEMI</name>
<keyword evidence="4" id="KW-0561">Oxygen transport</keyword>
<feature type="compositionally biased region" description="Pro residues" evidence="5">
    <location>
        <begin position="86"/>
        <end position="95"/>
    </location>
</feature>
<dbReference type="PANTHER" id="PTHR46458">
    <property type="entry name" value="BLR2807 PROTEIN"/>
    <property type="match status" value="1"/>
</dbReference>